<reference evidence="1" key="1">
    <citation type="journal article" date="2015" name="Proc. Natl. Acad. Sci. U.S.A.">
        <title>Bacterial clade with the ribosomal RNA operon on a small plasmid rather than the chromosome.</title>
        <authorList>
            <person name="Anda M."/>
            <person name="Ohtsubo Y."/>
            <person name="Okubo T."/>
            <person name="Sugawara M."/>
            <person name="Nagata Y."/>
            <person name="Tsuda M."/>
            <person name="Minamisawa K."/>
            <person name="Mitsui H."/>
        </authorList>
    </citation>
    <scope>NUCLEOTIDE SEQUENCE</scope>
    <source>
        <strain evidence="1">DSM 15513</strain>
    </source>
</reference>
<proteinExistence type="predicted"/>
<protein>
    <submittedName>
        <fullName evidence="1">Uncharacterized protein</fullName>
    </submittedName>
</protein>
<name>A0A0P0ZAV4_9HYPH</name>
<evidence type="ECO:0000313" key="1">
    <source>
        <dbReference type="EMBL" id="BAT31482.1"/>
    </source>
</evidence>
<accession>A0A0P0ZAV4</accession>
<sequence length="99" mass="11146">MNTAMEQVLSQRDTFFPLCYGDLASAFGRRSRRKIDDVIERLSGNGHNALFGPYTFKIGSVGFEARRVRAQSDFDPAVSRPHFIVTTQGSIQDSWSAMR</sequence>
<organism evidence="1">
    <name type="scientific">Fulvimarina pelagi</name>
    <dbReference type="NCBI Taxonomy" id="217511"/>
    <lineage>
        <taxon>Bacteria</taxon>
        <taxon>Pseudomonadati</taxon>
        <taxon>Pseudomonadota</taxon>
        <taxon>Alphaproteobacteria</taxon>
        <taxon>Hyphomicrobiales</taxon>
        <taxon>Aurantimonadaceae</taxon>
        <taxon>Fulvimarina</taxon>
    </lineage>
</organism>
<dbReference type="AlphaFoldDB" id="A0A0P0ZAV4"/>
<dbReference type="EMBL" id="LC066397">
    <property type="protein sequence ID" value="BAT31482.1"/>
    <property type="molecule type" value="Genomic_DNA"/>
</dbReference>